<dbReference type="AlphaFoldDB" id="A0A8C1QGC0"/>
<evidence type="ECO:0000256" key="1">
    <source>
        <dbReference type="ARBA" id="ARBA00004225"/>
    </source>
</evidence>
<evidence type="ECO:0000256" key="3">
    <source>
        <dbReference type="ARBA" id="ARBA00022448"/>
    </source>
</evidence>
<dbReference type="GO" id="GO:0022857">
    <property type="term" value="F:transmembrane transporter activity"/>
    <property type="evidence" value="ECO:0007669"/>
    <property type="project" value="TreeGrafter"/>
</dbReference>
<dbReference type="GO" id="GO:0031966">
    <property type="term" value="C:mitochondrial membrane"/>
    <property type="evidence" value="ECO:0007669"/>
    <property type="project" value="UniProtKB-SubCell"/>
</dbReference>
<evidence type="ECO:0000256" key="4">
    <source>
        <dbReference type="ARBA" id="ARBA00022692"/>
    </source>
</evidence>
<evidence type="ECO:0000256" key="9">
    <source>
        <dbReference type="PROSITE-ProRule" id="PRU00282"/>
    </source>
</evidence>
<evidence type="ECO:0000256" key="6">
    <source>
        <dbReference type="ARBA" id="ARBA00022989"/>
    </source>
</evidence>
<dbReference type="Proteomes" id="UP000694427">
    <property type="component" value="Unplaced"/>
</dbReference>
<comment type="subcellular location">
    <subcellularLocation>
        <location evidence="1">Mitochondrion membrane</location>
        <topology evidence="1">Multi-pass membrane protein</topology>
    </subcellularLocation>
</comment>
<evidence type="ECO:0000256" key="2">
    <source>
        <dbReference type="ARBA" id="ARBA00006375"/>
    </source>
</evidence>
<proteinExistence type="inferred from homology"/>
<keyword evidence="3 10" id="KW-0813">Transport</keyword>
<reference evidence="11" key="2">
    <citation type="submission" date="2025-09" db="UniProtKB">
        <authorList>
            <consortium name="Ensembl"/>
        </authorList>
    </citation>
    <scope>IDENTIFICATION</scope>
</reference>
<dbReference type="Pfam" id="PF00153">
    <property type="entry name" value="Mito_carr"/>
    <property type="match status" value="1"/>
</dbReference>
<sequence length="98" mass="11023">MFDSKNLSVTSTKDCFVTAPVDLVKVCMQNQTKSGGRKYRDPLHCITVILREDGVKGIFRGMWALALRDVPCLGLYLLPFELTCRWLTEKGKQPGNCV</sequence>
<comment type="similarity">
    <text evidence="2 10">Belongs to the mitochondrial carrier (TC 2.A.29) family.</text>
</comment>
<dbReference type="PROSITE" id="PS50920">
    <property type="entry name" value="SOLCAR"/>
    <property type="match status" value="1"/>
</dbReference>
<keyword evidence="12" id="KW-1185">Reference proteome</keyword>
<reference evidence="11" key="1">
    <citation type="submission" date="2025-08" db="UniProtKB">
        <authorList>
            <consortium name="Ensembl"/>
        </authorList>
    </citation>
    <scope>IDENTIFICATION</scope>
</reference>
<keyword evidence="8 9" id="KW-0472">Membrane</keyword>
<protein>
    <submittedName>
        <fullName evidence="11">Uncharacterized protein</fullName>
    </submittedName>
</protein>
<evidence type="ECO:0000256" key="5">
    <source>
        <dbReference type="ARBA" id="ARBA00022737"/>
    </source>
</evidence>
<dbReference type="Gene3D" id="1.50.40.10">
    <property type="entry name" value="Mitochondrial carrier domain"/>
    <property type="match status" value="1"/>
</dbReference>
<evidence type="ECO:0000313" key="12">
    <source>
        <dbReference type="Proteomes" id="UP000694427"/>
    </source>
</evidence>
<evidence type="ECO:0000256" key="7">
    <source>
        <dbReference type="ARBA" id="ARBA00023128"/>
    </source>
</evidence>
<feature type="repeat" description="Solcar" evidence="9">
    <location>
        <begin position="1"/>
        <end position="86"/>
    </location>
</feature>
<dbReference type="Ensembl" id="ENSCCRT00010042054.1">
    <property type="protein sequence ID" value="ENSCCRP00010038311.1"/>
    <property type="gene ID" value="ENSCCRG00010016346.1"/>
</dbReference>
<dbReference type="PANTHER" id="PTHR45624:SF6">
    <property type="entry name" value="SOLUTE CARRIER FAMILY 25 MEMBER 45"/>
    <property type="match status" value="1"/>
</dbReference>
<organism evidence="11 12">
    <name type="scientific">Cyprinus carpio</name>
    <name type="common">Common carp</name>
    <dbReference type="NCBI Taxonomy" id="7962"/>
    <lineage>
        <taxon>Eukaryota</taxon>
        <taxon>Metazoa</taxon>
        <taxon>Chordata</taxon>
        <taxon>Craniata</taxon>
        <taxon>Vertebrata</taxon>
        <taxon>Euteleostomi</taxon>
        <taxon>Actinopterygii</taxon>
        <taxon>Neopterygii</taxon>
        <taxon>Teleostei</taxon>
        <taxon>Ostariophysi</taxon>
        <taxon>Cypriniformes</taxon>
        <taxon>Cyprinidae</taxon>
        <taxon>Cyprininae</taxon>
        <taxon>Cyprinus</taxon>
    </lineage>
</organism>
<evidence type="ECO:0000256" key="8">
    <source>
        <dbReference type="ARBA" id="ARBA00023136"/>
    </source>
</evidence>
<dbReference type="InterPro" id="IPR050567">
    <property type="entry name" value="Mitochondrial_Carrier"/>
</dbReference>
<accession>A0A8C1QGC0</accession>
<keyword evidence="7" id="KW-0496">Mitochondrion</keyword>
<dbReference type="PANTHER" id="PTHR45624">
    <property type="entry name" value="MITOCHONDRIAL BASIC AMINO ACIDS TRANSPORTER-RELATED"/>
    <property type="match status" value="1"/>
</dbReference>
<dbReference type="InterPro" id="IPR023395">
    <property type="entry name" value="MCP_dom_sf"/>
</dbReference>
<keyword evidence="4 9" id="KW-0812">Transmembrane</keyword>
<evidence type="ECO:0000256" key="10">
    <source>
        <dbReference type="RuleBase" id="RU000488"/>
    </source>
</evidence>
<keyword evidence="6" id="KW-1133">Transmembrane helix</keyword>
<dbReference type="InterPro" id="IPR018108">
    <property type="entry name" value="MCP_transmembrane"/>
</dbReference>
<name>A0A8C1QGC0_CYPCA</name>
<keyword evidence="5" id="KW-0677">Repeat</keyword>
<dbReference type="SUPFAM" id="SSF103506">
    <property type="entry name" value="Mitochondrial carrier"/>
    <property type="match status" value="1"/>
</dbReference>
<evidence type="ECO:0000313" key="11">
    <source>
        <dbReference type="Ensembl" id="ENSCCRP00010038311.1"/>
    </source>
</evidence>